<reference evidence="3 4" key="1">
    <citation type="journal article" date="2016" name="Nat. Commun.">
        <title>Thousands of microbial genomes shed light on interconnected biogeochemical processes in an aquifer system.</title>
        <authorList>
            <person name="Anantharaman K."/>
            <person name="Brown C.T."/>
            <person name="Hug L.A."/>
            <person name="Sharon I."/>
            <person name="Castelle C.J."/>
            <person name="Probst A.J."/>
            <person name="Thomas B.C."/>
            <person name="Singh A."/>
            <person name="Wilkins M.J."/>
            <person name="Karaoz U."/>
            <person name="Brodie E.L."/>
            <person name="Williams K.H."/>
            <person name="Hubbard S.S."/>
            <person name="Banfield J.F."/>
        </authorList>
    </citation>
    <scope>NUCLEOTIDE SEQUENCE [LARGE SCALE GENOMIC DNA]</scope>
</reference>
<feature type="coiled-coil region" evidence="1">
    <location>
        <begin position="196"/>
        <end position="223"/>
    </location>
</feature>
<dbReference type="Proteomes" id="UP000178186">
    <property type="component" value="Unassembled WGS sequence"/>
</dbReference>
<feature type="compositionally biased region" description="Basic and acidic residues" evidence="2">
    <location>
        <begin position="244"/>
        <end position="262"/>
    </location>
</feature>
<evidence type="ECO:0000313" key="3">
    <source>
        <dbReference type="EMBL" id="OGZ53753.1"/>
    </source>
</evidence>
<feature type="region of interest" description="Disordered" evidence="2">
    <location>
        <begin position="233"/>
        <end position="262"/>
    </location>
</feature>
<accession>A0A1G2GU74</accession>
<protein>
    <submittedName>
        <fullName evidence="3">Uncharacterized protein</fullName>
    </submittedName>
</protein>
<feature type="coiled-coil region" evidence="1">
    <location>
        <begin position="100"/>
        <end position="155"/>
    </location>
</feature>
<name>A0A1G2GU74_9BACT</name>
<sequence>MKHKDIQTHMTRATLLPEEKDLIWQSILNHMRSTYITQPVFGYGYFWQSLRFAATGVAGVALVATGISYAAENALPGDLLYAVKVEINERAWTLTAFSQEAEAEWSVARTTRRLEELERLATGGDLNDTLGEEIAIRLEQNTEEASKAIVSLKKDQMSVAADTSSRLESSLRVHERMLAQVAEERADMSSQIHVILDMVRKKAESVSEIRQEIEKELADAKIDVTAKDIIAENKNATSTLPLEPAEKEETKEADGKEHVNEL</sequence>
<dbReference type="EMBL" id="MHNY01000051">
    <property type="protein sequence ID" value="OGZ53753.1"/>
    <property type="molecule type" value="Genomic_DNA"/>
</dbReference>
<evidence type="ECO:0000256" key="2">
    <source>
        <dbReference type="SAM" id="MobiDB-lite"/>
    </source>
</evidence>
<comment type="caution">
    <text evidence="3">The sequence shown here is derived from an EMBL/GenBank/DDBJ whole genome shotgun (WGS) entry which is preliminary data.</text>
</comment>
<proteinExistence type="predicted"/>
<keyword evidence="1" id="KW-0175">Coiled coil</keyword>
<dbReference type="STRING" id="1802128.A3H64_03180"/>
<evidence type="ECO:0000313" key="4">
    <source>
        <dbReference type="Proteomes" id="UP000178186"/>
    </source>
</evidence>
<evidence type="ECO:0000256" key="1">
    <source>
        <dbReference type="SAM" id="Coils"/>
    </source>
</evidence>
<organism evidence="3 4">
    <name type="scientific">Candidatus Ryanbacteria bacterium RIFCSPLOWO2_02_FULL_45_11c</name>
    <dbReference type="NCBI Taxonomy" id="1802128"/>
    <lineage>
        <taxon>Bacteria</taxon>
        <taxon>Candidatus Ryaniibacteriota</taxon>
    </lineage>
</organism>
<gene>
    <name evidence="3" type="ORF">A3H64_03180</name>
</gene>
<dbReference type="AlphaFoldDB" id="A0A1G2GU74"/>